<dbReference type="Gene3D" id="1.25.40.10">
    <property type="entry name" value="Tetratricopeptide repeat domain"/>
    <property type="match status" value="1"/>
</dbReference>
<keyword evidence="1" id="KW-0802">TPR repeat</keyword>
<keyword evidence="2" id="KW-0472">Membrane</keyword>
<dbReference type="SMART" id="SM00028">
    <property type="entry name" value="TPR"/>
    <property type="match status" value="2"/>
</dbReference>
<comment type="caution">
    <text evidence="3">The sequence shown here is derived from an EMBL/GenBank/DDBJ whole genome shotgun (WGS) entry which is preliminary data.</text>
</comment>
<name>A0A2G9ZMU5_9BACT</name>
<keyword evidence="2" id="KW-1133">Transmembrane helix</keyword>
<dbReference type="InterPro" id="IPR019734">
    <property type="entry name" value="TPR_rpt"/>
</dbReference>
<evidence type="ECO:0000256" key="2">
    <source>
        <dbReference type="SAM" id="Phobius"/>
    </source>
</evidence>
<protein>
    <submittedName>
        <fullName evidence="3">Uncharacterized protein</fullName>
    </submittedName>
</protein>
<dbReference type="InterPro" id="IPR011990">
    <property type="entry name" value="TPR-like_helical_dom_sf"/>
</dbReference>
<reference evidence="3 4" key="1">
    <citation type="submission" date="2017-09" db="EMBL/GenBank/DDBJ databases">
        <title>Depth-based differentiation of microbial function through sediment-hosted aquifers and enrichment of novel symbionts in the deep terrestrial subsurface.</title>
        <authorList>
            <person name="Probst A.J."/>
            <person name="Ladd B."/>
            <person name="Jarett J.K."/>
            <person name="Geller-Mcgrath D.E."/>
            <person name="Sieber C.M."/>
            <person name="Emerson J.B."/>
            <person name="Anantharaman K."/>
            <person name="Thomas B.C."/>
            <person name="Malmstrom R."/>
            <person name="Stieglmeier M."/>
            <person name="Klingl A."/>
            <person name="Woyke T."/>
            <person name="Ryan C.M."/>
            <person name="Banfield J.F."/>
        </authorList>
    </citation>
    <scope>NUCLEOTIDE SEQUENCE [LARGE SCALE GENOMIC DNA]</scope>
    <source>
        <strain evidence="3">CG23_combo_of_CG06-09_8_20_14_all_41_10</strain>
    </source>
</reference>
<proteinExistence type="predicted"/>
<gene>
    <name evidence="3" type="ORF">COX21_02520</name>
</gene>
<evidence type="ECO:0000256" key="1">
    <source>
        <dbReference type="PROSITE-ProRule" id="PRU00339"/>
    </source>
</evidence>
<feature type="repeat" description="TPR" evidence="1">
    <location>
        <begin position="144"/>
        <end position="177"/>
    </location>
</feature>
<dbReference type="SUPFAM" id="SSF48452">
    <property type="entry name" value="TPR-like"/>
    <property type="match status" value="1"/>
</dbReference>
<dbReference type="Proteomes" id="UP000231408">
    <property type="component" value="Unassembled WGS sequence"/>
</dbReference>
<organism evidence="3 4">
    <name type="scientific">Candidatus Falkowbacteria bacterium CG23_combo_of_CG06-09_8_20_14_all_41_10</name>
    <dbReference type="NCBI Taxonomy" id="1974571"/>
    <lineage>
        <taxon>Bacteria</taxon>
        <taxon>Candidatus Falkowiibacteriota</taxon>
    </lineage>
</organism>
<keyword evidence="2" id="KW-0812">Transmembrane</keyword>
<accession>A0A2G9ZMU5</accession>
<dbReference type="EMBL" id="PCSE01000073">
    <property type="protein sequence ID" value="PIP34506.1"/>
    <property type="molecule type" value="Genomic_DNA"/>
</dbReference>
<dbReference type="Pfam" id="PF13181">
    <property type="entry name" value="TPR_8"/>
    <property type="match status" value="1"/>
</dbReference>
<dbReference type="AlphaFoldDB" id="A0A2G9ZMU5"/>
<evidence type="ECO:0000313" key="3">
    <source>
        <dbReference type="EMBL" id="PIP34506.1"/>
    </source>
</evidence>
<evidence type="ECO:0000313" key="4">
    <source>
        <dbReference type="Proteomes" id="UP000231408"/>
    </source>
</evidence>
<dbReference type="PROSITE" id="PS50005">
    <property type="entry name" value="TPR"/>
    <property type="match status" value="1"/>
</dbReference>
<feature type="transmembrane region" description="Helical" evidence="2">
    <location>
        <begin position="6"/>
        <end position="22"/>
    </location>
</feature>
<sequence>MYNIIPVLLILISLIIIMVIIIRKFPQLAILDVENMPSEKAEKIKERIIKNRLERDFTKWNIWLANFLKLASQRFNFFGNWLDKLRGLKEKYRENKKLSQISLEEKIKLFLNQAQELAKKEDLESLTEAETKLIEIVSLNQKYLPAFTLLGEVYAKLKKYGEAKQTFIYALRLLELQNDPNAEAEINCQLSLANENLNNLDEARGNIIESLKIEPNNPRYLNTLLDLAIMQKDKTLAQEILDRLSEVNPDNQKLGEWQGVIDSL</sequence>